<reference evidence="1" key="1">
    <citation type="journal article" date="2021" name="Proc. Natl. Acad. Sci. U.S.A.">
        <title>A Catalog of Tens of Thousands of Viruses from Human Metagenomes Reveals Hidden Associations with Chronic Diseases.</title>
        <authorList>
            <person name="Tisza M.J."/>
            <person name="Buck C.B."/>
        </authorList>
    </citation>
    <scope>NUCLEOTIDE SEQUENCE</scope>
    <source>
        <strain evidence="1">Ctsf32</strain>
    </source>
</reference>
<protein>
    <recommendedName>
        <fullName evidence="2">DUF4406 domain-containing protein</fullName>
    </recommendedName>
</protein>
<dbReference type="EMBL" id="BK015882">
    <property type="protein sequence ID" value="DAD71487.1"/>
    <property type="molecule type" value="Genomic_DNA"/>
</dbReference>
<accession>A0A8S5LNR0</accession>
<organism evidence="1">
    <name type="scientific">Siphoviridae sp. ctsf32</name>
    <dbReference type="NCBI Taxonomy" id="2827594"/>
    <lineage>
        <taxon>Viruses</taxon>
        <taxon>Duplodnaviria</taxon>
        <taxon>Heunggongvirae</taxon>
        <taxon>Uroviricota</taxon>
        <taxon>Caudoviricetes</taxon>
    </lineage>
</organism>
<name>A0A8S5LNR0_9CAUD</name>
<proteinExistence type="predicted"/>
<sequence length="108" mass="12729">MFGRRVMICQPTTGRTEEEILEDRNRMIAIVERAKCSVLNTKPIDELYTIEKMEERGIMNFTLCDLAKSLEQMARCNIVCFCKGWEESKECRFQYEIAQQYGLQVFVE</sequence>
<evidence type="ECO:0008006" key="2">
    <source>
        <dbReference type="Google" id="ProtNLM"/>
    </source>
</evidence>
<evidence type="ECO:0000313" key="1">
    <source>
        <dbReference type="EMBL" id="DAD71487.1"/>
    </source>
</evidence>